<protein>
    <submittedName>
        <fullName evidence="3">Nhe3</fullName>
    </submittedName>
</protein>
<evidence type="ECO:0000313" key="3">
    <source>
        <dbReference type="EMBL" id="UYV64127.1"/>
    </source>
</evidence>
<keyword evidence="2" id="KW-0406">Ion transport</keyword>
<reference evidence="3 4" key="1">
    <citation type="submission" date="2022-01" db="EMBL/GenBank/DDBJ databases">
        <title>A chromosomal length assembly of Cordylochernes scorpioides.</title>
        <authorList>
            <person name="Zeh D."/>
            <person name="Zeh J."/>
        </authorList>
    </citation>
    <scope>NUCLEOTIDE SEQUENCE [LARGE SCALE GENOMIC DNA]</scope>
    <source>
        <strain evidence="3">IN4F17</strain>
        <tissue evidence="3">Whole Body</tissue>
    </source>
</reference>
<proteinExistence type="predicted"/>
<dbReference type="PANTHER" id="PTHR10110:SF187">
    <property type="entry name" value="SODIUM_HYDROGEN EXCHANGER"/>
    <property type="match status" value="1"/>
</dbReference>
<name>A0ABY6K8T5_9ARAC</name>
<dbReference type="InterPro" id="IPR018422">
    <property type="entry name" value="Cation/H_exchanger_CPA1"/>
</dbReference>
<evidence type="ECO:0000313" key="4">
    <source>
        <dbReference type="Proteomes" id="UP001235939"/>
    </source>
</evidence>
<dbReference type="PANTHER" id="PTHR10110">
    <property type="entry name" value="SODIUM/HYDROGEN EXCHANGER"/>
    <property type="match status" value="1"/>
</dbReference>
<dbReference type="EMBL" id="CP092864">
    <property type="protein sequence ID" value="UYV64127.1"/>
    <property type="molecule type" value="Genomic_DNA"/>
</dbReference>
<evidence type="ECO:0000256" key="2">
    <source>
        <dbReference type="ARBA" id="ARBA00023065"/>
    </source>
</evidence>
<organism evidence="3 4">
    <name type="scientific">Cordylochernes scorpioides</name>
    <dbReference type="NCBI Taxonomy" id="51811"/>
    <lineage>
        <taxon>Eukaryota</taxon>
        <taxon>Metazoa</taxon>
        <taxon>Ecdysozoa</taxon>
        <taxon>Arthropoda</taxon>
        <taxon>Chelicerata</taxon>
        <taxon>Arachnida</taxon>
        <taxon>Pseudoscorpiones</taxon>
        <taxon>Cheliferoidea</taxon>
        <taxon>Chernetidae</taxon>
        <taxon>Cordylochernes</taxon>
    </lineage>
</organism>
<dbReference type="Proteomes" id="UP001235939">
    <property type="component" value="Chromosome 02"/>
</dbReference>
<keyword evidence="4" id="KW-1185">Reference proteome</keyword>
<evidence type="ECO:0000256" key="1">
    <source>
        <dbReference type="ARBA" id="ARBA00022448"/>
    </source>
</evidence>
<sequence>MRVTILAIFNDLHVDVNLYALVFGESILNDAVAIVLAGLPSHLAKFTRLCDFPLLESCLFVLMSYSTFLMAESLELTEIRFTCVGTGIVAVLFCGMCQAHYTYNNLSQESRGRTKQVCLLGPYLTLV</sequence>
<accession>A0ABY6K8T5</accession>
<dbReference type="Gene3D" id="6.10.140.1330">
    <property type="match status" value="1"/>
</dbReference>
<gene>
    <name evidence="3" type="ORF">LAZ67_2006634</name>
</gene>
<keyword evidence="1" id="KW-0813">Transport</keyword>